<reference evidence="2" key="1">
    <citation type="journal article" date="2018" name="Nat. Plants">
        <title>Whole-genome landscape of Medicago truncatula symbiotic genes.</title>
        <authorList>
            <person name="Pecrix Y."/>
            <person name="Gamas P."/>
            <person name="Carrere S."/>
        </authorList>
    </citation>
    <scope>NUCLEOTIDE SEQUENCE</scope>
    <source>
        <tissue evidence="2">Leaves</tissue>
    </source>
</reference>
<dbReference type="OrthoDB" id="1918650at2759"/>
<gene>
    <name evidence="2" type="ORF">MtrunA17_Chr5g0416001</name>
</gene>
<evidence type="ECO:0000256" key="1">
    <source>
        <dbReference type="SAM" id="MobiDB-lite"/>
    </source>
</evidence>
<dbReference type="EMBL" id="PSQE01000005">
    <property type="protein sequence ID" value="RHN55282.1"/>
    <property type="molecule type" value="Genomic_DNA"/>
</dbReference>
<organism evidence="2">
    <name type="scientific">Medicago truncatula</name>
    <name type="common">Barrel medic</name>
    <name type="synonym">Medicago tribuloides</name>
    <dbReference type="NCBI Taxonomy" id="3880"/>
    <lineage>
        <taxon>Eukaryota</taxon>
        <taxon>Viridiplantae</taxon>
        <taxon>Streptophyta</taxon>
        <taxon>Embryophyta</taxon>
        <taxon>Tracheophyta</taxon>
        <taxon>Spermatophyta</taxon>
        <taxon>Magnoliopsida</taxon>
        <taxon>eudicotyledons</taxon>
        <taxon>Gunneridae</taxon>
        <taxon>Pentapetalae</taxon>
        <taxon>rosids</taxon>
        <taxon>fabids</taxon>
        <taxon>Fabales</taxon>
        <taxon>Fabaceae</taxon>
        <taxon>Papilionoideae</taxon>
        <taxon>50 kb inversion clade</taxon>
        <taxon>NPAAA clade</taxon>
        <taxon>Hologalegina</taxon>
        <taxon>IRL clade</taxon>
        <taxon>Trifolieae</taxon>
        <taxon>Medicago</taxon>
    </lineage>
</organism>
<name>A0A396HPM3_MEDTR</name>
<comment type="caution">
    <text evidence="2">The sequence shown here is derived from an EMBL/GenBank/DDBJ whole genome shotgun (WGS) entry which is preliminary data.</text>
</comment>
<dbReference type="Gramene" id="rna30434">
    <property type="protein sequence ID" value="RHN55282.1"/>
    <property type="gene ID" value="gene30434"/>
</dbReference>
<protein>
    <recommendedName>
        <fullName evidence="3">Plant/MEB5-like protein</fullName>
    </recommendedName>
</protein>
<sequence length="811" mass="90463">MNFLIRSTTTVYSERSPIPEPRVDTHQRSASAGSSYEAHKSDVPYSSRYDPNVELNSKNRDLPEIAVVDKHVDVDEDDGWITIPCKELPENWDHVPDIQSLRSLDRSFLFPGEQVHILACLSACKQDTLFTAPFEVAATTSKNGIDHSHEKESGSIENRHNLVSEEGELSTSGEEQPADIFYGDSLRHREVHKRQIALLLQKFENSHFFVRICESNEPLWSRRNSLEKNSSSSETNNQKVSIIKTKETAFPSTGAVIDRGNFDATTCGGTARNFVKCFALQNGDIVVLLQTNVGVSFLKDPCIEILQFEKCRERMLSSDSQVDEVCTDQDPYAELLNWMLPLENGRPHHLTSNSGLDSNSNRSNFSAPTGSQLFSFGNFRSYSMSSLPQNTITSSAPVKAASSKPNFDHEDWDQVSSQKVFWKKTGKEELLSFRGVSLERDRFSVCCGLEGVYIPGRRWRRKLEIIQPVKIHSYAADFNSEDLLSVQIKNVAPAHAPDIVIFIDAINIIFEESTKNGEVSSLPISCVEAGNDHSLPNLALRRGEEHSFILKAETSKLKSLKAQYDRSSRLSKLPYGNKISKLSHDQYAIMVSCRCNYTSSRLFFKQPTSWRPRSSRDIMISIASQMSGKSRGDYDKTYQLPVQILTLQASNLTSEDLTLTVLAPASFTSPSVVSLNSPRTPKSPFIGFAEFLARVNGERRIGSKWKKGFNSIIKKKVEQSYDGKAQEVSLSDDVIPSSGISCTHLWLQSRVPLGCIPSKSVVTVKLELLPLTDGIITLDSLQIDVKEKGVAYIPESSLKINSTSGMCKGIM</sequence>
<accession>A0A396HPM3</accession>
<feature type="compositionally biased region" description="Polar residues" evidence="1">
    <location>
        <begin position="1"/>
        <end position="13"/>
    </location>
</feature>
<dbReference type="PANTHER" id="PTHR36034:SF2">
    <property type="entry name" value="EXPRESSED PROTEIN"/>
    <property type="match status" value="1"/>
</dbReference>
<feature type="region of interest" description="Disordered" evidence="1">
    <location>
        <begin position="143"/>
        <end position="176"/>
    </location>
</feature>
<dbReference type="Proteomes" id="UP000265566">
    <property type="component" value="Chromosome 5"/>
</dbReference>
<evidence type="ECO:0008006" key="3">
    <source>
        <dbReference type="Google" id="ProtNLM"/>
    </source>
</evidence>
<proteinExistence type="predicted"/>
<dbReference type="PANTHER" id="PTHR36034">
    <property type="entry name" value="EXPRESSED PROTEIN"/>
    <property type="match status" value="1"/>
</dbReference>
<feature type="region of interest" description="Disordered" evidence="1">
    <location>
        <begin position="1"/>
        <end position="56"/>
    </location>
</feature>
<evidence type="ECO:0000313" key="2">
    <source>
        <dbReference type="EMBL" id="RHN55282.1"/>
    </source>
</evidence>
<dbReference type="AlphaFoldDB" id="A0A396HPM3"/>
<feature type="compositionally biased region" description="Basic and acidic residues" evidence="1">
    <location>
        <begin position="144"/>
        <end position="163"/>
    </location>
</feature>